<dbReference type="Pfam" id="PF02579">
    <property type="entry name" value="Nitro_FeMo-Co"/>
    <property type="match status" value="1"/>
</dbReference>
<dbReference type="RefSeq" id="WP_158369966.1">
    <property type="nucleotide sequence ID" value="NZ_JAOQJU010000009.1"/>
</dbReference>
<proteinExistence type="predicted"/>
<dbReference type="InterPro" id="IPR051840">
    <property type="entry name" value="NifX/NifY_domain"/>
</dbReference>
<dbReference type="Gene3D" id="3.30.420.130">
    <property type="entry name" value="Dinitrogenase iron-molybdenum cofactor biosynthesis domain"/>
    <property type="match status" value="1"/>
</dbReference>
<name>A0ABT2RMT6_9FIRM</name>
<evidence type="ECO:0000313" key="3">
    <source>
        <dbReference type="Proteomes" id="UP001652431"/>
    </source>
</evidence>
<dbReference type="PANTHER" id="PTHR33937:SF1">
    <property type="entry name" value="IRON-MOLIBDENUM COFACTOR PROCESSING PROTEIN"/>
    <property type="match status" value="1"/>
</dbReference>
<dbReference type="InterPro" id="IPR003731">
    <property type="entry name" value="Di-Nase_FeMo-co_biosynth"/>
</dbReference>
<keyword evidence="3" id="KW-1185">Reference proteome</keyword>
<reference evidence="2 3" key="1">
    <citation type="journal article" date="2021" name="ISME Commun">
        <title>Automated analysis of genomic sequences facilitates high-throughput and comprehensive description of bacteria.</title>
        <authorList>
            <person name="Hitch T.C.A."/>
        </authorList>
    </citation>
    <scope>NUCLEOTIDE SEQUENCE [LARGE SCALE GENOMIC DNA]</scope>
    <source>
        <strain evidence="2 3">Sanger_03</strain>
    </source>
</reference>
<protein>
    <submittedName>
        <fullName evidence="2">NifB/NifX family molybdenum-iron cluster-binding protein</fullName>
    </submittedName>
</protein>
<dbReference type="CDD" id="cd00562">
    <property type="entry name" value="NifX_NifB"/>
    <property type="match status" value="1"/>
</dbReference>
<sequence>MSYKIAVASSDGLQIDETFGAAKSFIIYEVADGIYRKLEERTFREEGTDNDGISAADSCNSSGSCKTGGGCGNGTGGGCGGAGETSEKVELISDCRCVVCKKIGFHIQKQLERKAISAFDVSVSVKEALEKISHYFTHMDNHESLRVQK</sequence>
<dbReference type="PANTHER" id="PTHR33937">
    <property type="entry name" value="IRON-MOLYBDENUM PROTEIN-RELATED-RELATED"/>
    <property type="match status" value="1"/>
</dbReference>
<gene>
    <name evidence="2" type="ORF">OCV99_09165</name>
</gene>
<dbReference type="EMBL" id="JAOQJU010000009">
    <property type="protein sequence ID" value="MCU6686714.1"/>
    <property type="molecule type" value="Genomic_DNA"/>
</dbReference>
<dbReference type="Proteomes" id="UP001652431">
    <property type="component" value="Unassembled WGS sequence"/>
</dbReference>
<feature type="domain" description="Dinitrogenase iron-molybdenum cofactor biosynthesis" evidence="1">
    <location>
        <begin position="75"/>
        <end position="132"/>
    </location>
</feature>
<dbReference type="SUPFAM" id="SSF53146">
    <property type="entry name" value="Nitrogenase accessory factor-like"/>
    <property type="match status" value="1"/>
</dbReference>
<evidence type="ECO:0000313" key="2">
    <source>
        <dbReference type="EMBL" id="MCU6686714.1"/>
    </source>
</evidence>
<dbReference type="InterPro" id="IPR036105">
    <property type="entry name" value="DiNase_FeMo-co_biosyn_sf"/>
</dbReference>
<evidence type="ECO:0000259" key="1">
    <source>
        <dbReference type="Pfam" id="PF02579"/>
    </source>
</evidence>
<accession>A0ABT2RMT6</accession>
<organism evidence="2 3">
    <name type="scientific">Dorea acetigenes</name>
    <dbReference type="NCBI Taxonomy" id="2981787"/>
    <lineage>
        <taxon>Bacteria</taxon>
        <taxon>Bacillati</taxon>
        <taxon>Bacillota</taxon>
        <taxon>Clostridia</taxon>
        <taxon>Lachnospirales</taxon>
        <taxon>Lachnospiraceae</taxon>
        <taxon>Dorea</taxon>
    </lineage>
</organism>
<comment type="caution">
    <text evidence="2">The sequence shown here is derived from an EMBL/GenBank/DDBJ whole genome shotgun (WGS) entry which is preliminary data.</text>
</comment>